<reference evidence="1 2" key="1">
    <citation type="submission" date="2019-01" db="EMBL/GenBank/DDBJ databases">
        <authorList>
            <person name="Brito A."/>
        </authorList>
    </citation>
    <scope>NUCLEOTIDE SEQUENCE [LARGE SCALE GENOMIC DNA]</scope>
    <source>
        <strain evidence="1">1</strain>
    </source>
</reference>
<sequence>MKIVRNNLPVLSIALVTGEDIEPAGLKVLRVCVTEEDNYLILSGIEEIERAIIESLKHLEELNSTVLFLAVERVPANQRRRRRGAA</sequence>
<dbReference type="Proteomes" id="UP000320055">
    <property type="component" value="Unassembled WGS sequence"/>
</dbReference>
<evidence type="ECO:0000313" key="2">
    <source>
        <dbReference type="Proteomes" id="UP000320055"/>
    </source>
</evidence>
<proteinExistence type="predicted"/>
<accession>A0A563W232</accession>
<evidence type="ECO:0000313" key="1">
    <source>
        <dbReference type="EMBL" id="VEP17687.1"/>
    </source>
</evidence>
<dbReference type="AlphaFoldDB" id="A0A563W232"/>
<organism evidence="1 2">
    <name type="scientific">Hyella patelloides LEGE 07179</name>
    <dbReference type="NCBI Taxonomy" id="945734"/>
    <lineage>
        <taxon>Bacteria</taxon>
        <taxon>Bacillati</taxon>
        <taxon>Cyanobacteriota</taxon>
        <taxon>Cyanophyceae</taxon>
        <taxon>Pleurocapsales</taxon>
        <taxon>Hyellaceae</taxon>
        <taxon>Hyella</taxon>
    </lineage>
</organism>
<protein>
    <submittedName>
        <fullName evidence="1">Uncharacterized protein</fullName>
    </submittedName>
</protein>
<dbReference type="EMBL" id="CAACVJ010000595">
    <property type="protein sequence ID" value="VEP17687.1"/>
    <property type="molecule type" value="Genomic_DNA"/>
</dbReference>
<gene>
    <name evidence="1" type="ORF">H1P_6340016</name>
</gene>
<keyword evidence="2" id="KW-1185">Reference proteome</keyword>
<name>A0A563W232_9CYAN</name>